<gene>
    <name evidence="5" type="ORF">GCM10007932_57500</name>
</gene>
<keyword evidence="2" id="KW-0238">DNA-binding</keyword>
<evidence type="ECO:0000313" key="6">
    <source>
        <dbReference type="Proteomes" id="UP001156690"/>
    </source>
</evidence>
<dbReference type="InterPro" id="IPR036388">
    <property type="entry name" value="WH-like_DNA-bd_sf"/>
</dbReference>
<dbReference type="GO" id="GO:0003677">
    <property type="term" value="F:DNA binding"/>
    <property type="evidence" value="ECO:0007669"/>
    <property type="project" value="UniProtKB-KW"/>
</dbReference>
<evidence type="ECO:0000259" key="4">
    <source>
        <dbReference type="PROSITE" id="PS50995"/>
    </source>
</evidence>
<dbReference type="Gene3D" id="1.10.10.10">
    <property type="entry name" value="Winged helix-like DNA-binding domain superfamily/Winged helix DNA-binding domain"/>
    <property type="match status" value="1"/>
</dbReference>
<organism evidence="5 6">
    <name type="scientific">Vibrio penaeicida</name>
    <dbReference type="NCBI Taxonomy" id="104609"/>
    <lineage>
        <taxon>Bacteria</taxon>
        <taxon>Pseudomonadati</taxon>
        <taxon>Pseudomonadota</taxon>
        <taxon>Gammaproteobacteria</taxon>
        <taxon>Vibrionales</taxon>
        <taxon>Vibrionaceae</taxon>
        <taxon>Vibrio</taxon>
    </lineage>
</organism>
<proteinExistence type="predicted"/>
<evidence type="ECO:0000313" key="5">
    <source>
        <dbReference type="EMBL" id="GLQ76387.1"/>
    </source>
</evidence>
<dbReference type="Pfam" id="PF01047">
    <property type="entry name" value="MarR"/>
    <property type="match status" value="1"/>
</dbReference>
<feature type="domain" description="HTH marR-type" evidence="4">
    <location>
        <begin position="19"/>
        <end position="157"/>
    </location>
</feature>
<reference evidence="6" key="1">
    <citation type="journal article" date="2019" name="Int. J. Syst. Evol. Microbiol.">
        <title>The Global Catalogue of Microorganisms (GCM) 10K type strain sequencing project: providing services to taxonomists for standard genome sequencing and annotation.</title>
        <authorList>
            <consortium name="The Broad Institute Genomics Platform"/>
            <consortium name="The Broad Institute Genome Sequencing Center for Infectious Disease"/>
            <person name="Wu L."/>
            <person name="Ma J."/>
        </authorList>
    </citation>
    <scope>NUCLEOTIDE SEQUENCE [LARGE SCALE GENOMIC DNA]</scope>
    <source>
        <strain evidence="6">NBRC 15640</strain>
    </source>
</reference>
<dbReference type="EMBL" id="BSNX01000075">
    <property type="protein sequence ID" value="GLQ76387.1"/>
    <property type="molecule type" value="Genomic_DNA"/>
</dbReference>
<evidence type="ECO:0000256" key="1">
    <source>
        <dbReference type="ARBA" id="ARBA00023015"/>
    </source>
</evidence>
<keyword evidence="3" id="KW-0804">Transcription</keyword>
<dbReference type="SMART" id="SM00347">
    <property type="entry name" value="HTH_MARR"/>
    <property type="match status" value="1"/>
</dbReference>
<sequence>MDKVDNILRQWQEQRPDLDTSSMAILGRIGQLRGHIAPKLNKTFAEFGLNSGEFDVLMTLRRSGEPYTLCPHNLLQSMMLTSGAMTNRIDKLENKNLVVRSADPNDRRGVQVSLTEEGLKLANTALEAHVNNSESLLTSLNKDEREALSGLLSKLLSAQEQSE</sequence>
<dbReference type="InterPro" id="IPR036390">
    <property type="entry name" value="WH_DNA-bd_sf"/>
</dbReference>
<dbReference type="PANTHER" id="PTHR42756">
    <property type="entry name" value="TRANSCRIPTIONAL REGULATOR, MARR"/>
    <property type="match status" value="1"/>
</dbReference>
<dbReference type="PROSITE" id="PS50995">
    <property type="entry name" value="HTH_MARR_2"/>
    <property type="match status" value="1"/>
</dbReference>
<name>A0AAV5P0V1_9VIBR</name>
<dbReference type="InterPro" id="IPR000835">
    <property type="entry name" value="HTH_MarR-typ"/>
</dbReference>
<dbReference type="PRINTS" id="PR00598">
    <property type="entry name" value="HTHMARR"/>
</dbReference>
<evidence type="ECO:0000256" key="2">
    <source>
        <dbReference type="ARBA" id="ARBA00023125"/>
    </source>
</evidence>
<accession>A0AAV5P0V1</accession>
<dbReference type="GO" id="GO:0003700">
    <property type="term" value="F:DNA-binding transcription factor activity"/>
    <property type="evidence" value="ECO:0007669"/>
    <property type="project" value="InterPro"/>
</dbReference>
<protein>
    <submittedName>
        <fullName evidence="5">MarR family transcriptional regulator</fullName>
    </submittedName>
</protein>
<dbReference type="PANTHER" id="PTHR42756:SF1">
    <property type="entry name" value="TRANSCRIPTIONAL REPRESSOR OF EMRAB OPERON"/>
    <property type="match status" value="1"/>
</dbReference>
<dbReference type="SUPFAM" id="SSF46785">
    <property type="entry name" value="Winged helix' DNA-binding domain"/>
    <property type="match status" value="1"/>
</dbReference>
<keyword evidence="1" id="KW-0805">Transcription regulation</keyword>
<keyword evidence="6" id="KW-1185">Reference proteome</keyword>
<dbReference type="Proteomes" id="UP001156690">
    <property type="component" value="Unassembled WGS sequence"/>
</dbReference>
<comment type="caution">
    <text evidence="5">The sequence shown here is derived from an EMBL/GenBank/DDBJ whole genome shotgun (WGS) entry which is preliminary data.</text>
</comment>
<evidence type="ECO:0000256" key="3">
    <source>
        <dbReference type="ARBA" id="ARBA00023163"/>
    </source>
</evidence>
<dbReference type="RefSeq" id="WP_126608134.1">
    <property type="nucleotide sequence ID" value="NZ_AP025145.1"/>
</dbReference>
<dbReference type="AlphaFoldDB" id="A0AAV5P0V1"/>